<dbReference type="GO" id="GO:0070628">
    <property type="term" value="F:proteasome binding"/>
    <property type="evidence" value="ECO:0007669"/>
    <property type="project" value="TreeGrafter"/>
</dbReference>
<gene>
    <name evidence="9" type="ORF">QYM36_011561</name>
</gene>
<dbReference type="EMBL" id="JAVRJZ010000015">
    <property type="protein sequence ID" value="KAK2712897.1"/>
    <property type="molecule type" value="Genomic_DNA"/>
</dbReference>
<dbReference type="PROSITE" id="PS50235">
    <property type="entry name" value="USP_3"/>
    <property type="match status" value="1"/>
</dbReference>
<dbReference type="InterPro" id="IPR038765">
    <property type="entry name" value="Papain-like_cys_pep_sf"/>
</dbReference>
<name>A0AA88HZL9_ARTSF</name>
<dbReference type="InterPro" id="IPR018200">
    <property type="entry name" value="USP_CS"/>
</dbReference>
<dbReference type="EC" id="3.4.19.12" evidence="2"/>
<evidence type="ECO:0000256" key="5">
    <source>
        <dbReference type="ARBA" id="ARBA00022801"/>
    </source>
</evidence>
<dbReference type="GO" id="GO:0016579">
    <property type="term" value="P:protein deubiquitination"/>
    <property type="evidence" value="ECO:0007669"/>
    <property type="project" value="InterPro"/>
</dbReference>
<organism evidence="9 10">
    <name type="scientific">Artemia franciscana</name>
    <name type="common">Brine shrimp</name>
    <name type="synonym">Artemia sanfranciscana</name>
    <dbReference type="NCBI Taxonomy" id="6661"/>
    <lineage>
        <taxon>Eukaryota</taxon>
        <taxon>Metazoa</taxon>
        <taxon>Ecdysozoa</taxon>
        <taxon>Arthropoda</taxon>
        <taxon>Crustacea</taxon>
        <taxon>Branchiopoda</taxon>
        <taxon>Anostraca</taxon>
        <taxon>Artemiidae</taxon>
        <taxon>Artemia</taxon>
    </lineage>
</organism>
<dbReference type="InterPro" id="IPR028889">
    <property type="entry name" value="USP"/>
</dbReference>
<keyword evidence="7" id="KW-1133">Transmembrane helix</keyword>
<dbReference type="Proteomes" id="UP001187531">
    <property type="component" value="Unassembled WGS sequence"/>
</dbReference>
<evidence type="ECO:0000256" key="4">
    <source>
        <dbReference type="ARBA" id="ARBA00022786"/>
    </source>
</evidence>
<dbReference type="GO" id="GO:0043161">
    <property type="term" value="P:proteasome-mediated ubiquitin-dependent protein catabolic process"/>
    <property type="evidence" value="ECO:0007669"/>
    <property type="project" value="InterPro"/>
</dbReference>
<sequence>MRLQTPGGEPMNFIFYPSCLAFKNVLFFVDVLSSNIKAKMSNKQRNYKLFAVIYHDGKEATKGHYVADVYHPGLQRWIRYDDAAIKMVDEKTLLRHSPPRVPYLLFYKTKEF</sequence>
<feature type="domain" description="USP" evidence="8">
    <location>
        <begin position="1"/>
        <end position="110"/>
    </location>
</feature>
<dbReference type="InterPro" id="IPR044635">
    <property type="entry name" value="UBP14-like"/>
</dbReference>
<protein>
    <recommendedName>
        <fullName evidence="2">ubiquitinyl hydrolase 1</fullName>
        <ecNumber evidence="2">3.4.19.12</ecNumber>
    </recommendedName>
</protein>
<evidence type="ECO:0000256" key="3">
    <source>
        <dbReference type="ARBA" id="ARBA00022670"/>
    </source>
</evidence>
<proteinExistence type="predicted"/>
<accession>A0AA88HZL9</accession>
<dbReference type="SUPFAM" id="SSF54001">
    <property type="entry name" value="Cysteine proteinases"/>
    <property type="match status" value="1"/>
</dbReference>
<feature type="transmembrane region" description="Helical" evidence="7">
    <location>
        <begin position="13"/>
        <end position="33"/>
    </location>
</feature>
<dbReference type="GO" id="GO:0061136">
    <property type="term" value="P:regulation of proteasomal protein catabolic process"/>
    <property type="evidence" value="ECO:0007669"/>
    <property type="project" value="TreeGrafter"/>
</dbReference>
<reference evidence="9" key="1">
    <citation type="submission" date="2023-07" db="EMBL/GenBank/DDBJ databases">
        <title>Chromosome-level genome assembly of Artemia franciscana.</title>
        <authorList>
            <person name="Jo E."/>
        </authorList>
    </citation>
    <scope>NUCLEOTIDE SEQUENCE</scope>
    <source>
        <tissue evidence="9">Whole body</tissue>
    </source>
</reference>
<dbReference type="GO" id="GO:0004843">
    <property type="term" value="F:cysteine-type deubiquitinase activity"/>
    <property type="evidence" value="ECO:0007669"/>
    <property type="project" value="UniProtKB-EC"/>
</dbReference>
<evidence type="ECO:0000256" key="6">
    <source>
        <dbReference type="ARBA" id="ARBA00022807"/>
    </source>
</evidence>
<dbReference type="Pfam" id="PF00443">
    <property type="entry name" value="UCH"/>
    <property type="match status" value="1"/>
</dbReference>
<dbReference type="PROSITE" id="PS00973">
    <property type="entry name" value="USP_2"/>
    <property type="match status" value="1"/>
</dbReference>
<comment type="catalytic activity">
    <reaction evidence="1">
        <text>Thiol-dependent hydrolysis of ester, thioester, amide, peptide and isopeptide bonds formed by the C-terminal Gly of ubiquitin (a 76-residue protein attached to proteins as an intracellular targeting signal).</text>
        <dbReference type="EC" id="3.4.19.12"/>
    </reaction>
</comment>
<dbReference type="AlphaFoldDB" id="A0AA88HZL9"/>
<dbReference type="CDD" id="cd02257">
    <property type="entry name" value="Peptidase_C19"/>
    <property type="match status" value="1"/>
</dbReference>
<keyword evidence="3" id="KW-0645">Protease</keyword>
<evidence type="ECO:0000256" key="2">
    <source>
        <dbReference type="ARBA" id="ARBA00012759"/>
    </source>
</evidence>
<keyword evidence="10" id="KW-1185">Reference proteome</keyword>
<keyword evidence="7" id="KW-0812">Transmembrane</keyword>
<evidence type="ECO:0000313" key="10">
    <source>
        <dbReference type="Proteomes" id="UP001187531"/>
    </source>
</evidence>
<dbReference type="InterPro" id="IPR001394">
    <property type="entry name" value="Peptidase_C19_UCH"/>
</dbReference>
<evidence type="ECO:0000259" key="8">
    <source>
        <dbReference type="PROSITE" id="PS50235"/>
    </source>
</evidence>
<keyword evidence="5" id="KW-0378">Hydrolase</keyword>
<evidence type="ECO:0000313" key="9">
    <source>
        <dbReference type="EMBL" id="KAK2712897.1"/>
    </source>
</evidence>
<keyword evidence="7" id="KW-0472">Membrane</keyword>
<dbReference type="PANTHER" id="PTHR43982">
    <property type="entry name" value="UBIQUITIN CARBOXYL-TERMINAL HYDROLASE"/>
    <property type="match status" value="1"/>
</dbReference>
<dbReference type="Gene3D" id="3.90.70.10">
    <property type="entry name" value="Cysteine proteinases"/>
    <property type="match status" value="1"/>
</dbReference>
<evidence type="ECO:0000256" key="7">
    <source>
        <dbReference type="SAM" id="Phobius"/>
    </source>
</evidence>
<keyword evidence="4" id="KW-0833">Ubl conjugation pathway</keyword>
<evidence type="ECO:0000256" key="1">
    <source>
        <dbReference type="ARBA" id="ARBA00000707"/>
    </source>
</evidence>
<comment type="caution">
    <text evidence="9">The sequence shown here is derived from an EMBL/GenBank/DDBJ whole genome shotgun (WGS) entry which is preliminary data.</text>
</comment>
<dbReference type="PANTHER" id="PTHR43982:SF1">
    <property type="entry name" value="UBIQUITIN CARBOXYL-TERMINAL HYDROLASE 14"/>
    <property type="match status" value="1"/>
</dbReference>
<keyword evidence="6" id="KW-0788">Thiol protease</keyword>